<sequence length="208" mass="22337">MINPATSAADAAWVTEGTTPPEFSVGGMIPASFPAYARVFHSVSPDTWASVAEEAGVDLTPTTQWDDIKVSLTGELNLHAPRKGMLQEAESRTVAAILHAHTRTAEDCCFGVWEGWGDVSQPPTSAAIRWFLRDLFLLRGSIFDAPFVSARGSTIWWPSDRSWFVATEVDVDSTIVAGSSEAIAALLSSEVCAIAIEARDELTLSTPP</sequence>
<evidence type="ECO:0000313" key="2">
    <source>
        <dbReference type="Proteomes" id="UP000245674"/>
    </source>
</evidence>
<organism evidence="1 2">
    <name type="scientific">Rathayibacter iranicus NCPPB 2253 = VKM Ac-1602</name>
    <dbReference type="NCBI Taxonomy" id="1328868"/>
    <lineage>
        <taxon>Bacteria</taxon>
        <taxon>Bacillati</taxon>
        <taxon>Actinomycetota</taxon>
        <taxon>Actinomycetes</taxon>
        <taxon>Micrococcales</taxon>
        <taxon>Microbacteriaceae</taxon>
        <taxon>Rathayibacter</taxon>
    </lineage>
</organism>
<proteinExistence type="predicted"/>
<accession>A0ABX5L8Q9</accession>
<gene>
    <name evidence="1" type="ORF">B0H03_11835</name>
</gene>
<dbReference type="RefSeq" id="WP_104265806.1">
    <property type="nucleotide sequence ID" value="NZ_QGDV01000018.1"/>
</dbReference>
<protein>
    <submittedName>
        <fullName evidence="1">Uncharacterized protein</fullName>
    </submittedName>
</protein>
<keyword evidence="2" id="KW-1185">Reference proteome</keyword>
<evidence type="ECO:0000313" key="1">
    <source>
        <dbReference type="EMBL" id="PWJ61316.1"/>
    </source>
</evidence>
<name>A0ABX5L8Q9_9MICO</name>
<comment type="caution">
    <text evidence="1">The sequence shown here is derived from an EMBL/GenBank/DDBJ whole genome shotgun (WGS) entry which is preliminary data.</text>
</comment>
<reference evidence="1 2" key="1">
    <citation type="submission" date="2018-03" db="EMBL/GenBank/DDBJ databases">
        <title>Genomic Encyclopedia of Type Strains, Phase III (KMG-III): the genomes of soil and plant-associated and newly described type strains.</title>
        <authorList>
            <person name="Whitman W."/>
        </authorList>
    </citation>
    <scope>NUCLEOTIDE SEQUENCE [LARGE SCALE GENOMIC DNA]</scope>
    <source>
        <strain evidence="1 2">VKM Ac-1602</strain>
    </source>
</reference>
<dbReference type="EMBL" id="QGDV01000018">
    <property type="protein sequence ID" value="PWJ61316.1"/>
    <property type="molecule type" value="Genomic_DNA"/>
</dbReference>
<dbReference type="Proteomes" id="UP000245674">
    <property type="component" value="Unassembled WGS sequence"/>
</dbReference>